<evidence type="ECO:0000313" key="3">
    <source>
        <dbReference type="EMBL" id="EMA47079.1"/>
    </source>
</evidence>
<organism evidence="3 4">
    <name type="scientific">Halobiforma nitratireducens JCM 10879</name>
    <dbReference type="NCBI Taxonomy" id="1227454"/>
    <lineage>
        <taxon>Archaea</taxon>
        <taxon>Methanobacteriati</taxon>
        <taxon>Methanobacteriota</taxon>
        <taxon>Stenosarchaea group</taxon>
        <taxon>Halobacteria</taxon>
        <taxon>Halobacteriales</taxon>
        <taxon>Natrialbaceae</taxon>
        <taxon>Halobiforma</taxon>
    </lineage>
</organism>
<dbReference type="RefSeq" id="WP_006671006.1">
    <property type="nucleotide sequence ID" value="NZ_AOMA01000003.1"/>
</dbReference>
<evidence type="ECO:0000256" key="2">
    <source>
        <dbReference type="SAM" id="Phobius"/>
    </source>
</evidence>
<dbReference type="eggNOG" id="arCOG04659">
    <property type="taxonomic scope" value="Archaea"/>
</dbReference>
<keyword evidence="2" id="KW-0812">Transmembrane</keyword>
<gene>
    <name evidence="3" type="ORF">C446_00150</name>
</gene>
<sequence>MASSSPFQLQPLQSVPTRAAFGALVAGAIVLTGLVLSPGTIFGALESVTGDPYRFAVVVAALYLVRPALAWPTTPLAVVVGYGYGVALGVPVALAGVVVTVIPVFLAVRWLADGGTDGSVSAVSPTDRGADTGANVDGDGDSDNTDASDERSLLDRTGAVVARYYDTAGPIRGVAASRLAPIPSDVSTAAAAVSGVQLRHLVAGTIAGELPWTIAAVVVGASAATITTGGLGDLGLALSVACALAAVLLLAGPAYRALNGRGSGVAESHSNRSAKTSD</sequence>
<proteinExistence type="predicted"/>
<feature type="transmembrane region" description="Helical" evidence="2">
    <location>
        <begin position="210"/>
        <end position="228"/>
    </location>
</feature>
<accession>M0MQR3</accession>
<comment type="caution">
    <text evidence="3">The sequence shown here is derived from an EMBL/GenBank/DDBJ whole genome shotgun (WGS) entry which is preliminary data.</text>
</comment>
<evidence type="ECO:0000313" key="4">
    <source>
        <dbReference type="Proteomes" id="UP000011607"/>
    </source>
</evidence>
<feature type="transmembrane region" description="Helical" evidence="2">
    <location>
        <begin position="82"/>
        <end position="108"/>
    </location>
</feature>
<evidence type="ECO:0000256" key="1">
    <source>
        <dbReference type="SAM" id="MobiDB-lite"/>
    </source>
</evidence>
<evidence type="ECO:0008006" key="5">
    <source>
        <dbReference type="Google" id="ProtNLM"/>
    </source>
</evidence>
<dbReference type="STRING" id="1227454.C446_00150"/>
<keyword evidence="2" id="KW-0472">Membrane</keyword>
<reference evidence="3 4" key="1">
    <citation type="journal article" date="2014" name="PLoS Genet.">
        <title>Phylogenetically driven sequencing of extremely halophilic archaea reveals strategies for static and dynamic osmo-response.</title>
        <authorList>
            <person name="Becker E.A."/>
            <person name="Seitzer P.M."/>
            <person name="Tritt A."/>
            <person name="Larsen D."/>
            <person name="Krusor M."/>
            <person name="Yao A.I."/>
            <person name="Wu D."/>
            <person name="Madern D."/>
            <person name="Eisen J.A."/>
            <person name="Darling A.E."/>
            <person name="Facciotti M.T."/>
        </authorList>
    </citation>
    <scope>NUCLEOTIDE SEQUENCE [LARGE SCALE GENOMIC DNA]</scope>
    <source>
        <strain evidence="3 4">JCM 10879</strain>
    </source>
</reference>
<keyword evidence="2" id="KW-1133">Transmembrane helix</keyword>
<feature type="transmembrane region" description="Helical" evidence="2">
    <location>
        <begin position="234"/>
        <end position="255"/>
    </location>
</feature>
<dbReference type="OrthoDB" id="293407at2157"/>
<feature type="compositionally biased region" description="Acidic residues" evidence="1">
    <location>
        <begin position="138"/>
        <end position="147"/>
    </location>
</feature>
<feature type="transmembrane region" description="Helical" evidence="2">
    <location>
        <begin position="52"/>
        <end position="70"/>
    </location>
</feature>
<name>M0MQR3_9EURY</name>
<protein>
    <recommendedName>
        <fullName evidence="5">TVP38/TMEM64 family protein</fullName>
    </recommendedName>
</protein>
<dbReference type="EMBL" id="AOMA01000003">
    <property type="protein sequence ID" value="EMA47079.1"/>
    <property type="molecule type" value="Genomic_DNA"/>
</dbReference>
<keyword evidence="4" id="KW-1185">Reference proteome</keyword>
<dbReference type="AlphaFoldDB" id="M0MQR3"/>
<feature type="region of interest" description="Disordered" evidence="1">
    <location>
        <begin position="117"/>
        <end position="151"/>
    </location>
</feature>
<dbReference type="Proteomes" id="UP000011607">
    <property type="component" value="Unassembled WGS sequence"/>
</dbReference>
<feature type="transmembrane region" description="Helical" evidence="2">
    <location>
        <begin position="20"/>
        <end position="45"/>
    </location>
</feature>
<dbReference type="PATRIC" id="fig|1227454.3.peg.29"/>